<dbReference type="GO" id="GO:1901982">
    <property type="term" value="F:maltose binding"/>
    <property type="evidence" value="ECO:0007669"/>
    <property type="project" value="TreeGrafter"/>
</dbReference>
<evidence type="ECO:0000313" key="6">
    <source>
        <dbReference type="EMBL" id="MBK6087906.1"/>
    </source>
</evidence>
<keyword evidence="3 5" id="KW-0732">Signal</keyword>
<dbReference type="InterPro" id="IPR006059">
    <property type="entry name" value="SBP"/>
</dbReference>
<dbReference type="RefSeq" id="WP_201427056.1">
    <property type="nucleotide sequence ID" value="NZ_JAEQMG010000043.1"/>
</dbReference>
<dbReference type="PANTHER" id="PTHR30061">
    <property type="entry name" value="MALTOSE-BINDING PERIPLASMIC PROTEIN"/>
    <property type="match status" value="1"/>
</dbReference>
<dbReference type="PANTHER" id="PTHR30061:SF50">
    <property type="entry name" value="MALTOSE_MALTODEXTRIN-BINDING PERIPLASMIC PROTEIN"/>
    <property type="match status" value="1"/>
</dbReference>
<feature type="region of interest" description="Disordered" evidence="4">
    <location>
        <begin position="26"/>
        <end position="45"/>
    </location>
</feature>
<dbReference type="SUPFAM" id="SSF53850">
    <property type="entry name" value="Periplasmic binding protein-like II"/>
    <property type="match status" value="1"/>
</dbReference>
<dbReference type="Gene3D" id="3.40.190.10">
    <property type="entry name" value="Periplasmic binding protein-like II"/>
    <property type="match status" value="2"/>
</dbReference>
<dbReference type="AlphaFoldDB" id="A0A934WPF8"/>
<name>A0A934WPF8_9FIRM</name>
<keyword evidence="2" id="KW-0813">Transport</keyword>
<evidence type="ECO:0000256" key="4">
    <source>
        <dbReference type="SAM" id="MobiDB-lite"/>
    </source>
</evidence>
<evidence type="ECO:0000256" key="3">
    <source>
        <dbReference type="ARBA" id="ARBA00022729"/>
    </source>
</evidence>
<evidence type="ECO:0000313" key="7">
    <source>
        <dbReference type="Proteomes" id="UP000633365"/>
    </source>
</evidence>
<sequence length="442" mass="46753">MKKILAILLAGMMTATVFAGCGGGGNTESGGSGSDTQSSSDDGGAEVKDANLVDVSVFGDEDNISLKVWAPDKAVSLVKEQIEAFKAAYPEKTFTKIEVVAQGEGDAGTQLMNDASTAADVFSFASDQLNKLVDAKVIAPVAFAKAVTDMNSEACVTAGTLQDTLYAYPETNDNGYYLVYDKTVVSDEQAGKLEDVLAACKEAGKKFIFNCGNGFYGCTFAFTAGVKIDGLEEDGVTQKFTDYDEAEAVKTLQAFSKLMHEYKGTFTSLDNAQVASGFSTGTLGAGVDGSWNTNADQDALKDNFGAAKLPTINVDGTDKQLISLFGYKYIGVNAASQFPAAAQVLAYYLAGETCQQQRAEKLGWGPSNKNVQGMDVVTKSAVQQAIKQQSENACVQVNIAPTFWDPMGNLGNKLVADDTDPDDAAYFSKLLKDTVANVRDEG</sequence>
<comment type="similarity">
    <text evidence="1">Belongs to the bacterial solute-binding protein 1 family.</text>
</comment>
<dbReference type="GO" id="GO:0055052">
    <property type="term" value="C:ATP-binding cassette (ABC) transporter complex, substrate-binding subunit-containing"/>
    <property type="evidence" value="ECO:0007669"/>
    <property type="project" value="TreeGrafter"/>
</dbReference>
<dbReference type="GO" id="GO:0015768">
    <property type="term" value="P:maltose transport"/>
    <property type="evidence" value="ECO:0007669"/>
    <property type="project" value="TreeGrafter"/>
</dbReference>
<organism evidence="6 7">
    <name type="scientific">Ruminococcus difficilis</name>
    <dbReference type="NCBI Taxonomy" id="2763069"/>
    <lineage>
        <taxon>Bacteria</taxon>
        <taxon>Bacillati</taxon>
        <taxon>Bacillota</taxon>
        <taxon>Clostridia</taxon>
        <taxon>Eubacteriales</taxon>
        <taxon>Oscillospiraceae</taxon>
        <taxon>Ruminococcus</taxon>
    </lineage>
</organism>
<keyword evidence="7" id="KW-1185">Reference proteome</keyword>
<dbReference type="PROSITE" id="PS51257">
    <property type="entry name" value="PROKAR_LIPOPROTEIN"/>
    <property type="match status" value="1"/>
</dbReference>
<evidence type="ECO:0000256" key="5">
    <source>
        <dbReference type="SAM" id="SignalP"/>
    </source>
</evidence>
<dbReference type="Proteomes" id="UP000633365">
    <property type="component" value="Unassembled WGS sequence"/>
</dbReference>
<evidence type="ECO:0000256" key="2">
    <source>
        <dbReference type="ARBA" id="ARBA00022448"/>
    </source>
</evidence>
<proteinExistence type="inferred from homology"/>
<accession>A0A934WPF8</accession>
<evidence type="ECO:0000256" key="1">
    <source>
        <dbReference type="ARBA" id="ARBA00008520"/>
    </source>
</evidence>
<dbReference type="GO" id="GO:0042956">
    <property type="term" value="P:maltodextrin transmembrane transport"/>
    <property type="evidence" value="ECO:0007669"/>
    <property type="project" value="TreeGrafter"/>
</dbReference>
<feature type="chain" id="PRO_5037496879" evidence="5">
    <location>
        <begin position="20"/>
        <end position="442"/>
    </location>
</feature>
<feature type="signal peptide" evidence="5">
    <location>
        <begin position="1"/>
        <end position="19"/>
    </location>
</feature>
<gene>
    <name evidence="6" type="ORF">JKK62_04440</name>
</gene>
<dbReference type="Pfam" id="PF13416">
    <property type="entry name" value="SBP_bac_8"/>
    <property type="match status" value="1"/>
</dbReference>
<dbReference type="EMBL" id="JAEQMG010000043">
    <property type="protein sequence ID" value="MBK6087906.1"/>
    <property type="molecule type" value="Genomic_DNA"/>
</dbReference>
<reference evidence="6" key="1">
    <citation type="submission" date="2021-01" db="EMBL/GenBank/DDBJ databases">
        <title>Genome public.</title>
        <authorList>
            <person name="Liu C."/>
            <person name="Sun Q."/>
        </authorList>
    </citation>
    <scope>NUCLEOTIDE SEQUENCE</scope>
    <source>
        <strain evidence="6">M6</strain>
    </source>
</reference>
<protein>
    <submittedName>
        <fullName evidence="6">Extracellular solute-binding protein</fullName>
    </submittedName>
</protein>
<comment type="caution">
    <text evidence="6">The sequence shown here is derived from an EMBL/GenBank/DDBJ whole genome shotgun (WGS) entry which is preliminary data.</text>
</comment>